<dbReference type="InterPro" id="IPR013783">
    <property type="entry name" value="Ig-like_fold"/>
</dbReference>
<dbReference type="PROSITE" id="PS50835">
    <property type="entry name" value="IG_LIKE"/>
    <property type="match status" value="1"/>
</dbReference>
<evidence type="ECO:0000256" key="5">
    <source>
        <dbReference type="ARBA" id="ARBA00043266"/>
    </source>
</evidence>
<keyword evidence="1" id="KW-0732">Signal</keyword>
<reference evidence="7" key="1">
    <citation type="submission" date="2025-08" db="UniProtKB">
        <authorList>
            <consortium name="Ensembl"/>
        </authorList>
    </citation>
    <scope>IDENTIFICATION</scope>
</reference>
<dbReference type="Gene3D" id="2.60.40.10">
    <property type="entry name" value="Immunoglobulins"/>
    <property type="match status" value="1"/>
</dbReference>
<keyword evidence="4" id="KW-0393">Immunoglobulin domain</keyword>
<name>A0A8C1YL24_CYPCA</name>
<dbReference type="InterPro" id="IPR051287">
    <property type="entry name" value="TCR_variable_region"/>
</dbReference>
<dbReference type="InterPro" id="IPR036179">
    <property type="entry name" value="Ig-like_dom_sf"/>
</dbReference>
<keyword evidence="2" id="KW-1064">Adaptive immunity</keyword>
<evidence type="ECO:0000259" key="6">
    <source>
        <dbReference type="PROSITE" id="PS50835"/>
    </source>
</evidence>
<feature type="domain" description="Ig-like" evidence="6">
    <location>
        <begin position="1"/>
        <end position="109"/>
    </location>
</feature>
<evidence type="ECO:0000313" key="8">
    <source>
        <dbReference type="Proteomes" id="UP000694700"/>
    </source>
</evidence>
<dbReference type="InterPro" id="IPR003599">
    <property type="entry name" value="Ig_sub"/>
</dbReference>
<evidence type="ECO:0000256" key="2">
    <source>
        <dbReference type="ARBA" id="ARBA00023130"/>
    </source>
</evidence>
<accession>A0A8C1YL24</accession>
<evidence type="ECO:0000256" key="4">
    <source>
        <dbReference type="ARBA" id="ARBA00023319"/>
    </source>
</evidence>
<dbReference type="SUPFAM" id="SSF48726">
    <property type="entry name" value="Immunoglobulin"/>
    <property type="match status" value="1"/>
</dbReference>
<proteinExistence type="predicted"/>
<dbReference type="InterPro" id="IPR013106">
    <property type="entry name" value="Ig_V-set"/>
</dbReference>
<keyword evidence="3" id="KW-0675">Receptor</keyword>
<dbReference type="PANTHER" id="PTHR19367">
    <property type="entry name" value="T-CELL RECEPTOR ALPHA CHAIN V REGION"/>
    <property type="match status" value="1"/>
</dbReference>
<keyword evidence="5" id="KW-0391">Immunity</keyword>
<evidence type="ECO:0000256" key="3">
    <source>
        <dbReference type="ARBA" id="ARBA00023170"/>
    </source>
</evidence>
<dbReference type="Proteomes" id="UP000694700">
    <property type="component" value="Unplaced"/>
</dbReference>
<protein>
    <submittedName>
        <fullName evidence="7">T-cell receptor alpha/delta variable 41.0</fullName>
    </submittedName>
</protein>
<dbReference type="PANTHER" id="PTHR19367:SF18">
    <property type="entry name" value="T CELL RECEPTOR ALPHA VARIABLE 16"/>
    <property type="match status" value="1"/>
</dbReference>
<dbReference type="InterPro" id="IPR007110">
    <property type="entry name" value="Ig-like_dom"/>
</dbReference>
<dbReference type="Pfam" id="PF07686">
    <property type="entry name" value="V-set"/>
    <property type="match status" value="1"/>
</dbReference>
<sequence length="110" mass="12385">QDNVMQSKPVMTAYEDGTATLDCTYKATSTQYPNLLWYQQKTNGSLKYMLIRSSGSSSNVEEFKDRFNAILNTSLKSVPLTIKDVRVSDSAVYYCALQPTVTETHSTLRQ</sequence>
<dbReference type="GO" id="GO:0002250">
    <property type="term" value="P:adaptive immune response"/>
    <property type="evidence" value="ECO:0007669"/>
    <property type="project" value="UniProtKB-KW"/>
</dbReference>
<dbReference type="AlphaFoldDB" id="A0A8C1YL24"/>
<dbReference type="Ensembl" id="ENSCCRT00015014065.1">
    <property type="protein sequence ID" value="ENSCCRP00015013581.1"/>
    <property type="gene ID" value="ENSCCRG00015006166.1"/>
</dbReference>
<keyword evidence="5" id="KW-1279">T cell receptor</keyword>
<evidence type="ECO:0000313" key="7">
    <source>
        <dbReference type="Ensembl" id="ENSCCRP00015013581.1"/>
    </source>
</evidence>
<dbReference type="SMART" id="SM00406">
    <property type="entry name" value="IGv"/>
    <property type="match status" value="1"/>
</dbReference>
<dbReference type="GO" id="GO:0042101">
    <property type="term" value="C:T cell receptor complex"/>
    <property type="evidence" value="ECO:0007669"/>
    <property type="project" value="UniProtKB-KW"/>
</dbReference>
<dbReference type="SMART" id="SM00409">
    <property type="entry name" value="IG"/>
    <property type="match status" value="1"/>
</dbReference>
<evidence type="ECO:0000256" key="1">
    <source>
        <dbReference type="ARBA" id="ARBA00022729"/>
    </source>
</evidence>
<organism evidence="7 8">
    <name type="scientific">Cyprinus carpio</name>
    <name type="common">Common carp</name>
    <dbReference type="NCBI Taxonomy" id="7962"/>
    <lineage>
        <taxon>Eukaryota</taxon>
        <taxon>Metazoa</taxon>
        <taxon>Chordata</taxon>
        <taxon>Craniata</taxon>
        <taxon>Vertebrata</taxon>
        <taxon>Euteleostomi</taxon>
        <taxon>Actinopterygii</taxon>
        <taxon>Neopterygii</taxon>
        <taxon>Teleostei</taxon>
        <taxon>Ostariophysi</taxon>
        <taxon>Cypriniformes</taxon>
        <taxon>Cyprinidae</taxon>
        <taxon>Cyprininae</taxon>
        <taxon>Cyprinus</taxon>
    </lineage>
</organism>